<evidence type="ECO:0000313" key="10">
    <source>
        <dbReference type="Proteomes" id="UP001319200"/>
    </source>
</evidence>
<name>A0AAP2DRG9_9BACT</name>
<dbReference type="SUPFAM" id="SSF54211">
    <property type="entry name" value="Ribosomal protein S5 domain 2-like"/>
    <property type="match status" value="1"/>
</dbReference>
<comment type="similarity">
    <text evidence="7">Belongs to the RnpA family.</text>
</comment>
<dbReference type="PROSITE" id="PS00648">
    <property type="entry name" value="RIBONUCLEASE_P"/>
    <property type="match status" value="1"/>
</dbReference>
<dbReference type="AlphaFoldDB" id="A0AAP2DRG9"/>
<keyword evidence="3 7" id="KW-0540">Nuclease</keyword>
<sequence>MFVRLRKEERLNKEKLIQELFTGGSSFYFFPFKVFVMHNPEGDPPFHQVLFSVSRRNFKRAVDRNLIKRRMREAFRQNKAAMPASKKLVIAYIYSAKEILTFAQIQERLIKTFNRFDHVEKI</sequence>
<dbReference type="PANTHER" id="PTHR33992">
    <property type="entry name" value="RIBONUCLEASE P PROTEIN COMPONENT"/>
    <property type="match status" value="1"/>
</dbReference>
<accession>A0AAP2DRG9</accession>
<dbReference type="GO" id="GO:0030677">
    <property type="term" value="C:ribonuclease P complex"/>
    <property type="evidence" value="ECO:0007669"/>
    <property type="project" value="TreeGrafter"/>
</dbReference>
<gene>
    <name evidence="7 9" type="primary">rnpA</name>
    <name evidence="9" type="ORF">KK083_29925</name>
</gene>
<dbReference type="EMBL" id="JAHESF010000058">
    <property type="protein sequence ID" value="MBT1701148.1"/>
    <property type="molecule type" value="Genomic_DNA"/>
</dbReference>
<dbReference type="NCBIfam" id="TIGR00188">
    <property type="entry name" value="rnpA"/>
    <property type="match status" value="1"/>
</dbReference>
<reference evidence="9 10" key="1">
    <citation type="submission" date="2021-05" db="EMBL/GenBank/DDBJ databases">
        <title>A Polyphasic approach of four new species of the genus Ohtaekwangia: Ohtaekwangia histidinii sp. nov., Ohtaekwangia cretensis sp. nov., Ohtaekwangia indiensis sp. nov., Ohtaekwangia reichenbachii sp. nov. from diverse environment.</title>
        <authorList>
            <person name="Octaviana S."/>
        </authorList>
    </citation>
    <scope>NUCLEOTIDE SEQUENCE [LARGE SCALE GENOMIC DNA]</scope>
    <source>
        <strain evidence="9 10">PWU4</strain>
    </source>
</reference>
<dbReference type="InterPro" id="IPR020568">
    <property type="entry name" value="Ribosomal_Su5_D2-typ_SF"/>
</dbReference>
<dbReference type="InterPro" id="IPR020539">
    <property type="entry name" value="RNase_P_CS"/>
</dbReference>
<comment type="catalytic activity">
    <reaction evidence="7">
        <text>Endonucleolytic cleavage of RNA, removing 5'-extranucleotides from tRNA precursor.</text>
        <dbReference type="EC" id="3.1.26.5"/>
    </reaction>
</comment>
<dbReference type="Proteomes" id="UP001319200">
    <property type="component" value="Unassembled WGS sequence"/>
</dbReference>
<evidence type="ECO:0000256" key="8">
    <source>
        <dbReference type="NCBIfam" id="TIGR00188"/>
    </source>
</evidence>
<comment type="function">
    <text evidence="1 7">RNaseP catalyzes the removal of the 5'-leader sequence from pre-tRNA to produce the mature 5'-terminus. It can also cleave other RNA substrates such as 4.5S RNA. The protein component plays an auxiliary but essential role in vivo by binding to the 5'-leader sequence and broadening the substrate specificity of the ribozyme.</text>
</comment>
<evidence type="ECO:0000256" key="1">
    <source>
        <dbReference type="ARBA" id="ARBA00002663"/>
    </source>
</evidence>
<keyword evidence="6 7" id="KW-0694">RNA-binding</keyword>
<comment type="subunit">
    <text evidence="7">Consists of a catalytic RNA component (M1 or rnpB) and a protein subunit.</text>
</comment>
<evidence type="ECO:0000256" key="3">
    <source>
        <dbReference type="ARBA" id="ARBA00022722"/>
    </source>
</evidence>
<dbReference type="GO" id="GO:0004526">
    <property type="term" value="F:ribonuclease P activity"/>
    <property type="evidence" value="ECO:0007669"/>
    <property type="project" value="UniProtKB-UniRule"/>
</dbReference>
<keyword evidence="4 7" id="KW-0255">Endonuclease</keyword>
<dbReference type="Gene3D" id="3.30.230.10">
    <property type="match status" value="1"/>
</dbReference>
<dbReference type="InterPro" id="IPR014721">
    <property type="entry name" value="Ribsml_uS5_D2-typ_fold_subgr"/>
</dbReference>
<evidence type="ECO:0000313" key="9">
    <source>
        <dbReference type="EMBL" id="MBT1701148.1"/>
    </source>
</evidence>
<dbReference type="HAMAP" id="MF_00227">
    <property type="entry name" value="RNase_P"/>
    <property type="match status" value="1"/>
</dbReference>
<comment type="caution">
    <text evidence="9">The sequence shown here is derived from an EMBL/GenBank/DDBJ whole genome shotgun (WGS) entry which is preliminary data.</text>
</comment>
<evidence type="ECO:0000256" key="5">
    <source>
        <dbReference type="ARBA" id="ARBA00022801"/>
    </source>
</evidence>
<evidence type="ECO:0000256" key="2">
    <source>
        <dbReference type="ARBA" id="ARBA00022694"/>
    </source>
</evidence>
<evidence type="ECO:0000256" key="7">
    <source>
        <dbReference type="HAMAP-Rule" id="MF_00227"/>
    </source>
</evidence>
<evidence type="ECO:0000256" key="4">
    <source>
        <dbReference type="ARBA" id="ARBA00022759"/>
    </source>
</evidence>
<dbReference type="GO" id="GO:0000049">
    <property type="term" value="F:tRNA binding"/>
    <property type="evidence" value="ECO:0007669"/>
    <property type="project" value="UniProtKB-UniRule"/>
</dbReference>
<dbReference type="InterPro" id="IPR000100">
    <property type="entry name" value="RNase_P"/>
</dbReference>
<evidence type="ECO:0000256" key="6">
    <source>
        <dbReference type="ARBA" id="ARBA00022884"/>
    </source>
</evidence>
<dbReference type="PANTHER" id="PTHR33992:SF1">
    <property type="entry name" value="RIBONUCLEASE P PROTEIN COMPONENT"/>
    <property type="match status" value="1"/>
</dbReference>
<protein>
    <recommendedName>
        <fullName evidence="7 8">Ribonuclease P protein component</fullName>
        <shortName evidence="7">RNase P protein</shortName>
        <shortName evidence="7">RNaseP protein</shortName>
        <ecNumber evidence="7 8">3.1.26.5</ecNumber>
    </recommendedName>
    <alternativeName>
        <fullName evidence="7">Protein C5</fullName>
    </alternativeName>
</protein>
<dbReference type="Pfam" id="PF00825">
    <property type="entry name" value="Ribonuclease_P"/>
    <property type="match status" value="1"/>
</dbReference>
<proteinExistence type="inferred from homology"/>
<keyword evidence="2 7" id="KW-0819">tRNA processing</keyword>
<organism evidence="9 10">
    <name type="scientific">Chryseosolibacter histidini</name>
    <dbReference type="NCBI Taxonomy" id="2782349"/>
    <lineage>
        <taxon>Bacteria</taxon>
        <taxon>Pseudomonadati</taxon>
        <taxon>Bacteroidota</taxon>
        <taxon>Cytophagia</taxon>
        <taxon>Cytophagales</taxon>
        <taxon>Chryseotaleaceae</taxon>
        <taxon>Chryseosolibacter</taxon>
    </lineage>
</organism>
<keyword evidence="10" id="KW-1185">Reference proteome</keyword>
<dbReference type="EC" id="3.1.26.5" evidence="7 8"/>
<dbReference type="GO" id="GO:0001682">
    <property type="term" value="P:tRNA 5'-leader removal"/>
    <property type="evidence" value="ECO:0007669"/>
    <property type="project" value="UniProtKB-UniRule"/>
</dbReference>
<dbReference type="GO" id="GO:0042781">
    <property type="term" value="F:3'-tRNA processing endoribonuclease activity"/>
    <property type="evidence" value="ECO:0007669"/>
    <property type="project" value="TreeGrafter"/>
</dbReference>
<keyword evidence="5 7" id="KW-0378">Hydrolase</keyword>